<dbReference type="SUPFAM" id="SSF55729">
    <property type="entry name" value="Acyl-CoA N-acyltransferases (Nat)"/>
    <property type="match status" value="1"/>
</dbReference>
<dbReference type="GO" id="GO:0006633">
    <property type="term" value="P:fatty acid biosynthetic process"/>
    <property type="evidence" value="ECO:0007669"/>
    <property type="project" value="InterPro"/>
</dbReference>
<keyword evidence="1" id="KW-0456">Lyase</keyword>
<dbReference type="InterPro" id="IPR050965">
    <property type="entry name" value="UPF0336/Enoyl-CoA_hydratase"/>
</dbReference>
<dbReference type="GO" id="GO:0019171">
    <property type="term" value="F:(3R)-hydroxyacyl-[acyl-carrier-protein] dehydratase activity"/>
    <property type="evidence" value="ECO:0007669"/>
    <property type="project" value="TreeGrafter"/>
</dbReference>
<evidence type="ECO:0000313" key="3">
    <source>
        <dbReference type="EMBL" id="EMG30250.1"/>
    </source>
</evidence>
<dbReference type="InterPro" id="IPR016181">
    <property type="entry name" value="Acyl_CoA_acyltransferase"/>
</dbReference>
<dbReference type="SUPFAM" id="SSF54637">
    <property type="entry name" value="Thioesterase/thiol ester dehydrase-isomerase"/>
    <property type="match status" value="1"/>
</dbReference>
<dbReference type="PRINTS" id="PR01483">
    <property type="entry name" value="FASYNTHASE"/>
</dbReference>
<evidence type="ECO:0000259" key="2">
    <source>
        <dbReference type="Pfam" id="PF01575"/>
    </source>
</evidence>
<dbReference type="Gene3D" id="3.10.129.10">
    <property type="entry name" value="Hotdog Thioesterase"/>
    <property type="match status" value="1"/>
</dbReference>
<dbReference type="RefSeq" id="WP_002952837.1">
    <property type="nucleotide sequence ID" value="NZ_AOTD01000193.1"/>
</dbReference>
<dbReference type="OrthoDB" id="9800237at2"/>
<accession>M3GXU3</accession>
<protein>
    <submittedName>
        <fullName evidence="3">MaoC-like dehydratase</fullName>
    </submittedName>
</protein>
<feature type="domain" description="MaoC-like" evidence="2">
    <location>
        <begin position="16"/>
        <end position="122"/>
    </location>
</feature>
<dbReference type="GO" id="GO:0004312">
    <property type="term" value="F:fatty acid synthase activity"/>
    <property type="evidence" value="ECO:0007669"/>
    <property type="project" value="InterPro"/>
</dbReference>
<dbReference type="InterPro" id="IPR003965">
    <property type="entry name" value="Fatty_acid_synthase"/>
</dbReference>
<name>M3GXU3_9BACT</name>
<reference evidence="3 4" key="1">
    <citation type="submission" date="2013-02" db="EMBL/GenBank/DDBJ databases">
        <title>Co-occurrence of anaerobic bacteria in colorectal carcinomas.</title>
        <authorList>
            <person name="Holt R.A."/>
            <person name="Warren R.L."/>
            <person name="Allen-Vercoe E."/>
            <person name="Pleasance S."/>
            <person name="Freeman D.J."/>
            <person name="Watson P."/>
            <person name="Moore R."/>
            <person name="Cochrane K."/>
        </authorList>
    </citation>
    <scope>NUCLEOTIDE SEQUENCE [LARGE SCALE GENOMIC DNA]</scope>
    <source>
        <strain evidence="3 4">CC57C</strain>
    </source>
</reference>
<dbReference type="PANTHER" id="PTHR43437:SF3">
    <property type="entry name" value="HYDROXYACYL-THIOESTER DEHYDRATASE TYPE 2, MITOCHONDRIAL"/>
    <property type="match status" value="1"/>
</dbReference>
<gene>
    <name evidence="3" type="ORF">H740_07484</name>
</gene>
<dbReference type="PANTHER" id="PTHR43437">
    <property type="entry name" value="HYDROXYACYL-THIOESTER DEHYDRATASE TYPE 2, MITOCHONDRIAL-RELATED"/>
    <property type="match status" value="1"/>
</dbReference>
<dbReference type="Pfam" id="PF01575">
    <property type="entry name" value="MaoC_dehydratas"/>
    <property type="match status" value="1"/>
</dbReference>
<dbReference type="PATRIC" id="fig|1073353.3.peg.1609"/>
<dbReference type="InterPro" id="IPR029069">
    <property type="entry name" value="HotDog_dom_sf"/>
</dbReference>
<dbReference type="CDD" id="cd03449">
    <property type="entry name" value="R_hydratase"/>
    <property type="match status" value="1"/>
</dbReference>
<dbReference type="EMBL" id="AOTD01000193">
    <property type="protein sequence ID" value="EMG30250.1"/>
    <property type="molecule type" value="Genomic_DNA"/>
</dbReference>
<dbReference type="Gene3D" id="3.40.630.30">
    <property type="match status" value="1"/>
</dbReference>
<dbReference type="FunFam" id="3.10.129.10:FF:000042">
    <property type="entry name" value="MaoC domain protein dehydratase"/>
    <property type="match status" value="1"/>
</dbReference>
<proteinExistence type="predicted"/>
<dbReference type="STRING" id="1073353.H740_07484"/>
<dbReference type="InterPro" id="IPR002539">
    <property type="entry name" value="MaoC-like_dom"/>
</dbReference>
<organism evidence="3 4">
    <name type="scientific">Campylobacter showae CC57C</name>
    <dbReference type="NCBI Taxonomy" id="1073353"/>
    <lineage>
        <taxon>Bacteria</taxon>
        <taxon>Pseudomonadati</taxon>
        <taxon>Campylobacterota</taxon>
        <taxon>Epsilonproteobacteria</taxon>
        <taxon>Campylobacterales</taxon>
        <taxon>Campylobacteraceae</taxon>
        <taxon>Campylobacter</taxon>
    </lineage>
</organism>
<evidence type="ECO:0000313" key="4">
    <source>
        <dbReference type="Proteomes" id="UP000011782"/>
    </source>
</evidence>
<dbReference type="AlphaFoldDB" id="M3GXU3"/>
<dbReference type="GO" id="GO:0005835">
    <property type="term" value="C:fatty acid synthase complex"/>
    <property type="evidence" value="ECO:0007669"/>
    <property type="project" value="InterPro"/>
</dbReference>
<comment type="caution">
    <text evidence="3">The sequence shown here is derived from an EMBL/GenBank/DDBJ whole genome shotgun (WGS) entry which is preliminary data.</text>
</comment>
<evidence type="ECO:0000256" key="1">
    <source>
        <dbReference type="ARBA" id="ARBA00023239"/>
    </source>
</evidence>
<dbReference type="Pfam" id="PF13527">
    <property type="entry name" value="Acetyltransf_9"/>
    <property type="match status" value="1"/>
</dbReference>
<sequence length="401" mass="46369">MSIFLNSIPIEEIKIGMKASYSQTITDADIKAFAGISGDRNPVHLNENYARQSRFKNRIAHGMFTASFFSAIFGTKIPGEGCVYTHQSLNFKKPVYINDTVVASIEVVNIDLNSRRVKFKTVCMVNGSIVTDGEAEIYIPMTFRKILINDKNELLKFKEQIFALFKSSFDREMDEGLWSWAYIDNPNGNPIVSLYFDKERLIGHYAVIPTAFKYKNEQIKAMLSMTTMVDVSYRKYSVFIDQSSEVYTRARELGYKLVYGFPNKKSAPGFKKRLGWVLDENLCIANLDYGQLMNLNHKKDNFAYFDIDDKKNLEWRLSKPLQNYFYNGKNILKKFNDEYDVVFADGDFVQLDKGKRYNILIDTKICLPANRRNEYCFGHKILDDSLSNIVFKKDLLMSDVF</sequence>
<dbReference type="Proteomes" id="UP000011782">
    <property type="component" value="Unassembled WGS sequence"/>
</dbReference>